<keyword evidence="5" id="KW-0479">Metal-binding</keyword>
<keyword evidence="7" id="KW-0862">Zinc</keyword>
<evidence type="ECO:0000256" key="3">
    <source>
        <dbReference type="ARBA" id="ARBA00022695"/>
    </source>
</evidence>
<dbReference type="EMBL" id="UHIC01000001">
    <property type="protein sequence ID" value="SUO97733.1"/>
    <property type="molecule type" value="Genomic_DNA"/>
</dbReference>
<feature type="domain" description="AAA+ ATPase" evidence="13">
    <location>
        <begin position="36"/>
        <end position="179"/>
    </location>
</feature>
<keyword evidence="3 11" id="KW-0548">Nucleotidyltransferase</keyword>
<dbReference type="SMART" id="SM00382">
    <property type="entry name" value="AAA"/>
    <property type="match status" value="1"/>
</dbReference>
<dbReference type="GO" id="GO:0009360">
    <property type="term" value="C:DNA polymerase III complex"/>
    <property type="evidence" value="ECO:0007669"/>
    <property type="project" value="InterPro"/>
</dbReference>
<evidence type="ECO:0000256" key="9">
    <source>
        <dbReference type="ARBA" id="ARBA00022932"/>
    </source>
</evidence>
<dbReference type="InterPro" id="IPR038249">
    <property type="entry name" value="PolIII_tau_V_sf"/>
</dbReference>
<dbReference type="InterPro" id="IPR012763">
    <property type="entry name" value="DNA_pol_III_sug/sutau_N"/>
</dbReference>
<dbReference type="Gene3D" id="3.30.300.150">
    <property type="entry name" value="DNA polymerase III, tau subunit, domain V"/>
    <property type="match status" value="1"/>
</dbReference>
<dbReference type="Pfam" id="PF12169">
    <property type="entry name" value="DNA_pol3_gamma3"/>
    <property type="match status" value="1"/>
</dbReference>
<keyword evidence="15" id="KW-1185">Reference proteome</keyword>
<evidence type="ECO:0000256" key="5">
    <source>
        <dbReference type="ARBA" id="ARBA00022723"/>
    </source>
</evidence>
<dbReference type="Proteomes" id="UP000254601">
    <property type="component" value="Unassembled WGS sequence"/>
</dbReference>
<dbReference type="InterPro" id="IPR021029">
    <property type="entry name" value="DNA_pol_III_tau_dom-5"/>
</dbReference>
<dbReference type="OrthoDB" id="9810148at2"/>
<evidence type="ECO:0000256" key="12">
    <source>
        <dbReference type="SAM" id="MobiDB-lite"/>
    </source>
</evidence>
<sequence length="606" mass="68003">MYQVLARKWRPKNFKTLVGQQHVTQALIYALDHQLIHHAYLFTGTRGVGKTTIARIFAKSLNCLKNGVSSEPCGECEHCREIDEGRFPDLIEVDAASRSQVEYTRQLLANVPYAPVKGRYKVYLIDEVHMFSDDSFNALLKTLEEPPEHVKFILATTDPQKMPATVLSRCLQFQLKNMTVSQIAGHLATVLNQEQITFEEEALLLLAEAANGSMRDSLSLLDQAVAYGQGKVLSHDVASLLGAVPAVKIRELLALLADGEASAIRIKLAEIAEFAPDYPDLLRRVLQGLQQITIAQLNAQRTPDEISQEMIRLAARLPIELVQLWYQIATDTWQVLPYQPDAGAALEMMLLRMLALQPILPETPLEKVSSIASALPMEEQVTTLDELVEQFTHTTEQEQSLLSNPDVSISEQSSAQQVIELREQDNEKIEYSPPRIEEDSVTNDNLSPQATEHSLEVPLEEMRNEPLLPVQLYEAIGHPERWAAFIEQLNLGQFAQVLGENFCLSDIQGKQLLLSADQAGQIWQSPQWFIQMAEAISEHISVSITLKLSDKENQITHFAQKQQAIEEEKVRAKQAFQSHPAVNHLINELSATIEPDSIYSLKEKES</sequence>
<evidence type="ECO:0000256" key="8">
    <source>
        <dbReference type="ARBA" id="ARBA00022840"/>
    </source>
</evidence>
<keyword evidence="8 11" id="KW-0067">ATP-binding</keyword>
<dbReference type="InterPro" id="IPR027417">
    <property type="entry name" value="P-loop_NTPase"/>
</dbReference>
<dbReference type="InterPro" id="IPR001270">
    <property type="entry name" value="ClpA/B"/>
</dbReference>
<dbReference type="GO" id="GO:0005524">
    <property type="term" value="F:ATP binding"/>
    <property type="evidence" value="ECO:0007669"/>
    <property type="project" value="UniProtKB-KW"/>
</dbReference>
<dbReference type="Gene3D" id="3.40.50.300">
    <property type="entry name" value="P-loop containing nucleotide triphosphate hydrolases"/>
    <property type="match status" value="1"/>
</dbReference>
<dbReference type="CDD" id="cd00009">
    <property type="entry name" value="AAA"/>
    <property type="match status" value="1"/>
</dbReference>
<organism evidence="14 15">
    <name type="scientific">Suttonella ornithocola</name>
    <dbReference type="NCBI Taxonomy" id="279832"/>
    <lineage>
        <taxon>Bacteria</taxon>
        <taxon>Pseudomonadati</taxon>
        <taxon>Pseudomonadota</taxon>
        <taxon>Gammaproteobacteria</taxon>
        <taxon>Cardiobacteriales</taxon>
        <taxon>Cardiobacteriaceae</taxon>
        <taxon>Suttonella</taxon>
    </lineage>
</organism>
<feature type="region of interest" description="Disordered" evidence="12">
    <location>
        <begin position="395"/>
        <end position="449"/>
    </location>
</feature>
<evidence type="ECO:0000256" key="1">
    <source>
        <dbReference type="ARBA" id="ARBA00006360"/>
    </source>
</evidence>
<evidence type="ECO:0000256" key="2">
    <source>
        <dbReference type="ARBA" id="ARBA00022679"/>
    </source>
</evidence>
<dbReference type="FunFam" id="3.40.50.300:FF:000014">
    <property type="entry name" value="DNA polymerase III subunit gamma/tau"/>
    <property type="match status" value="1"/>
</dbReference>
<dbReference type="RefSeq" id="WP_072577127.1">
    <property type="nucleotide sequence ID" value="NZ_LWHB01000133.1"/>
</dbReference>
<comment type="function">
    <text evidence="11">DNA polymerase III is a complex, multichain enzyme responsible for most of the replicative synthesis in bacteria. This DNA polymerase also exhibits 3' to 5' exonuclease activity.</text>
</comment>
<name>A0A380N0T6_9GAMM</name>
<evidence type="ECO:0000256" key="10">
    <source>
        <dbReference type="ARBA" id="ARBA00049244"/>
    </source>
</evidence>
<keyword evidence="6 11" id="KW-0547">Nucleotide-binding</keyword>
<dbReference type="InterPro" id="IPR003593">
    <property type="entry name" value="AAA+_ATPase"/>
</dbReference>
<comment type="subunit">
    <text evidence="11">DNA polymerase III contains a core (composed of alpha, epsilon and theta chains) that associates with a tau subunit. This core dimerizes to form the POLIII' complex. PolIII' associates with the gamma complex (composed of gamma, delta, delta', psi and chi chains) and with the beta chain to form the complete DNA polymerase III complex.</text>
</comment>
<dbReference type="PANTHER" id="PTHR11669">
    <property type="entry name" value="REPLICATION FACTOR C / DNA POLYMERASE III GAMMA-TAU SUBUNIT"/>
    <property type="match status" value="1"/>
</dbReference>
<keyword evidence="2 11" id="KW-0808">Transferase</keyword>
<dbReference type="InterPro" id="IPR050238">
    <property type="entry name" value="DNA_Rep/Repair_Clamp_Loader"/>
</dbReference>
<dbReference type="Pfam" id="PF22608">
    <property type="entry name" value="DNAX_ATPase_lid"/>
    <property type="match status" value="1"/>
</dbReference>
<accession>A0A380N0T6</accession>
<evidence type="ECO:0000256" key="4">
    <source>
        <dbReference type="ARBA" id="ARBA00022705"/>
    </source>
</evidence>
<dbReference type="EC" id="2.7.7.7" evidence="11"/>
<evidence type="ECO:0000259" key="13">
    <source>
        <dbReference type="SMART" id="SM00382"/>
    </source>
</evidence>
<dbReference type="PANTHER" id="PTHR11669:SF0">
    <property type="entry name" value="PROTEIN STICHEL-LIKE 2"/>
    <property type="match status" value="1"/>
</dbReference>
<evidence type="ECO:0000313" key="15">
    <source>
        <dbReference type="Proteomes" id="UP000254601"/>
    </source>
</evidence>
<dbReference type="GO" id="GO:0003677">
    <property type="term" value="F:DNA binding"/>
    <property type="evidence" value="ECO:0007669"/>
    <property type="project" value="InterPro"/>
</dbReference>
<dbReference type="SUPFAM" id="SSF48019">
    <property type="entry name" value="post-AAA+ oligomerization domain-like"/>
    <property type="match status" value="1"/>
</dbReference>
<dbReference type="InterPro" id="IPR045085">
    <property type="entry name" value="HLD_clamp_pol_III_gamma_tau"/>
</dbReference>
<dbReference type="InterPro" id="IPR022754">
    <property type="entry name" value="DNA_pol_III_gamma-3"/>
</dbReference>
<dbReference type="Gene3D" id="1.20.272.10">
    <property type="match status" value="1"/>
</dbReference>
<evidence type="ECO:0000256" key="7">
    <source>
        <dbReference type="ARBA" id="ARBA00022833"/>
    </source>
</evidence>
<protein>
    <recommendedName>
        <fullName evidence="11">DNA polymerase III subunit gamma/tau</fullName>
        <ecNumber evidence="11">2.7.7.7</ecNumber>
    </recommendedName>
</protein>
<dbReference type="FunFam" id="1.10.8.60:FF:000013">
    <property type="entry name" value="DNA polymerase III subunit gamma/tau"/>
    <property type="match status" value="1"/>
</dbReference>
<dbReference type="Pfam" id="PF13177">
    <property type="entry name" value="DNA_pol3_delta2"/>
    <property type="match status" value="1"/>
</dbReference>
<dbReference type="GO" id="GO:0006261">
    <property type="term" value="P:DNA-templated DNA replication"/>
    <property type="evidence" value="ECO:0007669"/>
    <property type="project" value="TreeGrafter"/>
</dbReference>
<feature type="compositionally biased region" description="Basic and acidic residues" evidence="12">
    <location>
        <begin position="420"/>
        <end position="438"/>
    </location>
</feature>
<reference evidence="14 15" key="1">
    <citation type="submission" date="2018-06" db="EMBL/GenBank/DDBJ databases">
        <authorList>
            <consortium name="Pathogen Informatics"/>
            <person name="Doyle S."/>
        </authorList>
    </citation>
    <scope>NUCLEOTIDE SEQUENCE [LARGE SCALE GENOMIC DNA]</scope>
    <source>
        <strain evidence="14 15">NCTC13337</strain>
    </source>
</reference>
<gene>
    <name evidence="11 14" type="primary">dnaX</name>
    <name evidence="14" type="ORF">NCTC13337_02590</name>
</gene>
<dbReference type="Gene3D" id="1.10.8.60">
    <property type="match status" value="1"/>
</dbReference>
<dbReference type="AlphaFoldDB" id="A0A380N0T6"/>
<evidence type="ECO:0000256" key="6">
    <source>
        <dbReference type="ARBA" id="ARBA00022741"/>
    </source>
</evidence>
<dbReference type="SUPFAM" id="SSF52540">
    <property type="entry name" value="P-loop containing nucleoside triphosphate hydrolases"/>
    <property type="match status" value="1"/>
</dbReference>
<dbReference type="GO" id="GO:0046872">
    <property type="term" value="F:metal ion binding"/>
    <property type="evidence" value="ECO:0007669"/>
    <property type="project" value="UniProtKB-KW"/>
</dbReference>
<dbReference type="GO" id="GO:0003887">
    <property type="term" value="F:DNA-directed DNA polymerase activity"/>
    <property type="evidence" value="ECO:0007669"/>
    <property type="project" value="UniProtKB-KW"/>
</dbReference>
<comment type="similarity">
    <text evidence="1 11">Belongs to the DnaX/STICHEL family.</text>
</comment>
<dbReference type="Pfam" id="PF12170">
    <property type="entry name" value="DNA_pol3_tau_5"/>
    <property type="match status" value="1"/>
</dbReference>
<dbReference type="NCBIfam" id="TIGR02397">
    <property type="entry name" value="dnaX_nterm"/>
    <property type="match status" value="1"/>
</dbReference>
<comment type="catalytic activity">
    <reaction evidence="10 11">
        <text>DNA(n) + a 2'-deoxyribonucleoside 5'-triphosphate = DNA(n+1) + diphosphate</text>
        <dbReference type="Rhea" id="RHEA:22508"/>
        <dbReference type="Rhea" id="RHEA-COMP:17339"/>
        <dbReference type="Rhea" id="RHEA-COMP:17340"/>
        <dbReference type="ChEBI" id="CHEBI:33019"/>
        <dbReference type="ChEBI" id="CHEBI:61560"/>
        <dbReference type="ChEBI" id="CHEBI:173112"/>
        <dbReference type="EC" id="2.7.7.7"/>
    </reaction>
</comment>
<proteinExistence type="inferred from homology"/>
<keyword evidence="9 11" id="KW-0239">DNA-directed DNA polymerase</keyword>
<dbReference type="InterPro" id="IPR008921">
    <property type="entry name" value="DNA_pol3_clamp-load_cplx_C"/>
</dbReference>
<feature type="compositionally biased region" description="Polar residues" evidence="12">
    <location>
        <begin position="395"/>
        <end position="417"/>
    </location>
</feature>
<dbReference type="PRINTS" id="PR00300">
    <property type="entry name" value="CLPPROTEASEA"/>
</dbReference>
<evidence type="ECO:0000256" key="11">
    <source>
        <dbReference type="RuleBase" id="RU364063"/>
    </source>
</evidence>
<keyword evidence="4 11" id="KW-0235">DNA replication</keyword>
<evidence type="ECO:0000313" key="14">
    <source>
        <dbReference type="EMBL" id="SUO97733.1"/>
    </source>
</evidence>